<dbReference type="NCBIfam" id="TIGR02605">
    <property type="entry name" value="CxxC_CxxC_SSSS"/>
    <property type="match status" value="1"/>
</dbReference>
<proteinExistence type="predicted"/>
<protein>
    <recommendedName>
        <fullName evidence="1">Putative regulatory protein FmdB zinc ribbon domain-containing protein</fullName>
    </recommendedName>
</protein>
<dbReference type="EMBL" id="MJAT01000002">
    <property type="protein sequence ID" value="OEH86604.1"/>
    <property type="molecule type" value="Genomic_DNA"/>
</dbReference>
<dbReference type="InterPro" id="IPR013429">
    <property type="entry name" value="Regulatory_FmdB_Zinc_ribbon"/>
</dbReference>
<organism evidence="2 3">
    <name type="scientific">Desulfuribacillus stibiiarsenatis</name>
    <dbReference type="NCBI Taxonomy" id="1390249"/>
    <lineage>
        <taxon>Bacteria</taxon>
        <taxon>Bacillati</taxon>
        <taxon>Bacillota</taxon>
        <taxon>Desulfuribacillia</taxon>
        <taxon>Desulfuribacillales</taxon>
        <taxon>Desulfuribacillaceae</taxon>
        <taxon>Desulfuribacillus</taxon>
    </lineage>
</organism>
<comment type="caution">
    <text evidence="2">The sequence shown here is derived from an EMBL/GenBank/DDBJ whole genome shotgun (WGS) entry which is preliminary data.</text>
</comment>
<dbReference type="Pfam" id="PF09723">
    <property type="entry name" value="Zn_ribbon_8"/>
    <property type="match status" value="1"/>
</dbReference>
<feature type="domain" description="Putative regulatory protein FmdB zinc ribbon" evidence="1">
    <location>
        <begin position="1"/>
        <end position="40"/>
    </location>
</feature>
<evidence type="ECO:0000313" key="3">
    <source>
        <dbReference type="Proteomes" id="UP000095255"/>
    </source>
</evidence>
<keyword evidence="3" id="KW-1185">Reference proteome</keyword>
<accession>A0A1E5L9A3</accession>
<reference evidence="2 3" key="1">
    <citation type="submission" date="2016-09" db="EMBL/GenBank/DDBJ databases">
        <title>Desulfuribacillus arsenicus sp. nov., an obligately anaerobic, dissimilatory arsenic- and antimonate-reducing bacterium isolated from anoxic sediments.</title>
        <authorList>
            <person name="Abin C.A."/>
            <person name="Hollibaugh J.T."/>
        </authorList>
    </citation>
    <scope>NUCLEOTIDE SEQUENCE [LARGE SCALE GENOMIC DNA]</scope>
    <source>
        <strain evidence="2 3">MLFW-2</strain>
    </source>
</reference>
<evidence type="ECO:0000313" key="2">
    <source>
        <dbReference type="EMBL" id="OEH86604.1"/>
    </source>
</evidence>
<dbReference type="AlphaFoldDB" id="A0A1E5L9A3"/>
<sequence length="69" mass="7417">MPIFDLQCKDCKHEYQVRASYEERQNAKCPACGSEKKAPVFKANVKGPVSSSGIKDTGCSTCPGSSNFG</sequence>
<dbReference type="SMART" id="SM00834">
    <property type="entry name" value="CxxC_CXXC_SSSS"/>
    <property type="match status" value="1"/>
</dbReference>
<dbReference type="STRING" id="1390249.BHU72_10115"/>
<name>A0A1E5L9A3_9FIRM</name>
<gene>
    <name evidence="2" type="ORF">BHU72_10115</name>
</gene>
<dbReference type="RefSeq" id="WP_069700971.1">
    <property type="nucleotide sequence ID" value="NZ_MJAT01000002.1"/>
</dbReference>
<dbReference type="OrthoDB" id="9813321at2"/>
<evidence type="ECO:0000259" key="1">
    <source>
        <dbReference type="SMART" id="SM00834"/>
    </source>
</evidence>
<dbReference type="Proteomes" id="UP000095255">
    <property type="component" value="Unassembled WGS sequence"/>
</dbReference>